<evidence type="ECO:0000256" key="1">
    <source>
        <dbReference type="ARBA" id="ARBA00004191"/>
    </source>
</evidence>
<evidence type="ECO:0000313" key="17">
    <source>
        <dbReference type="Proteomes" id="UP000284779"/>
    </source>
</evidence>
<evidence type="ECO:0000256" key="9">
    <source>
        <dbReference type="ARBA" id="ARBA00023180"/>
    </source>
</evidence>
<evidence type="ECO:0000256" key="12">
    <source>
        <dbReference type="ARBA" id="ARBA00023326"/>
    </source>
</evidence>
<comment type="caution">
    <text evidence="16">The sequence shown here is derived from an EMBL/GenBank/DDBJ whole genome shotgun (WGS) entry which is preliminary data.</text>
</comment>
<dbReference type="PANTHER" id="PTHR16631">
    <property type="entry name" value="GLUCAN 1,3-BETA-GLUCOSIDASE"/>
    <property type="match status" value="1"/>
</dbReference>
<evidence type="ECO:0000256" key="3">
    <source>
        <dbReference type="ARBA" id="ARBA00022475"/>
    </source>
</evidence>
<comment type="subcellular location">
    <subcellularLocation>
        <location evidence="2">Cell membrane</location>
    </subcellularLocation>
    <subcellularLocation>
        <location evidence="1">Secreted</location>
        <location evidence="1">Cell wall</location>
    </subcellularLocation>
</comment>
<keyword evidence="10" id="KW-0119">Carbohydrate metabolism</keyword>
<dbReference type="Proteomes" id="UP000284779">
    <property type="component" value="Unassembled WGS sequence"/>
</dbReference>
<dbReference type="SUPFAM" id="SSF51445">
    <property type="entry name" value="(Trans)glycosidases"/>
    <property type="match status" value="1"/>
</dbReference>
<dbReference type="GO" id="GO:0005886">
    <property type="term" value="C:plasma membrane"/>
    <property type="evidence" value="ECO:0007669"/>
    <property type="project" value="UniProtKB-SubCell"/>
</dbReference>
<dbReference type="PANTHER" id="PTHR16631:SF17">
    <property type="entry name" value="GLUCAN ENDO-1,3-BETA-GLUCOSIDASE BTGC"/>
    <property type="match status" value="1"/>
</dbReference>
<protein>
    <recommendedName>
        <fullName evidence="15">Endo-1,3-beta-glucanase btgC</fullName>
    </recommendedName>
    <alternativeName>
        <fullName evidence="14">Laminarinase btgC</fullName>
    </alternativeName>
</protein>
<evidence type="ECO:0000256" key="5">
    <source>
        <dbReference type="ARBA" id="ARBA00022525"/>
    </source>
</evidence>
<keyword evidence="8" id="KW-0472">Membrane</keyword>
<dbReference type="GO" id="GO:0000272">
    <property type="term" value="P:polysaccharide catabolic process"/>
    <property type="evidence" value="ECO:0007669"/>
    <property type="project" value="UniProtKB-KW"/>
</dbReference>
<evidence type="ECO:0000313" key="16">
    <source>
        <dbReference type="EMBL" id="RHA20705.1"/>
    </source>
</evidence>
<dbReference type="GO" id="GO:0004553">
    <property type="term" value="F:hydrolase activity, hydrolyzing O-glycosyl compounds"/>
    <property type="evidence" value="ECO:0007669"/>
    <property type="project" value="InterPro"/>
</dbReference>
<keyword evidence="6" id="KW-0732">Signal</keyword>
<dbReference type="EMBL" id="QSFD01000001">
    <property type="protein sequence ID" value="RHA20705.1"/>
    <property type="molecule type" value="Genomic_DNA"/>
</dbReference>
<evidence type="ECO:0000256" key="6">
    <source>
        <dbReference type="ARBA" id="ARBA00022729"/>
    </source>
</evidence>
<keyword evidence="9" id="KW-0325">Glycoprotein</keyword>
<dbReference type="Gene3D" id="3.20.20.80">
    <property type="entry name" value="Glycosidases"/>
    <property type="match status" value="1"/>
</dbReference>
<dbReference type="Pfam" id="PF00332">
    <property type="entry name" value="Glyco_hydro_17"/>
    <property type="match status" value="1"/>
</dbReference>
<keyword evidence="5" id="KW-0964">Secreted</keyword>
<evidence type="ECO:0000256" key="10">
    <source>
        <dbReference type="ARBA" id="ARBA00023277"/>
    </source>
</evidence>
<evidence type="ECO:0000256" key="2">
    <source>
        <dbReference type="ARBA" id="ARBA00004236"/>
    </source>
</evidence>
<gene>
    <name evidence="16" type="ORF">DW944_00630</name>
</gene>
<comment type="function">
    <text evidence="13">Glucanases play a role in cell expansion during growth, in cell-cell fusion during mating, and in spore release during sporulation. This enzyme may be involved in beta-glucan degradation. Active on laminarin and lichenan.</text>
</comment>
<keyword evidence="3" id="KW-1003">Cell membrane</keyword>
<evidence type="ECO:0000256" key="8">
    <source>
        <dbReference type="ARBA" id="ARBA00023136"/>
    </source>
</evidence>
<evidence type="ECO:0000256" key="15">
    <source>
        <dbReference type="ARBA" id="ARBA00043078"/>
    </source>
</evidence>
<reference evidence="16 17" key="1">
    <citation type="submission" date="2018-08" db="EMBL/GenBank/DDBJ databases">
        <title>A genome reference for cultivated species of the human gut microbiota.</title>
        <authorList>
            <person name="Zou Y."/>
            <person name="Xue W."/>
            <person name="Luo G."/>
        </authorList>
    </citation>
    <scope>NUCLEOTIDE SEQUENCE [LARGE SCALE GENOMIC DNA]</scope>
    <source>
        <strain evidence="16 17">AM44-11BH</strain>
    </source>
</reference>
<dbReference type="InterPro" id="IPR000490">
    <property type="entry name" value="Glyco_hydro_17"/>
</dbReference>
<keyword evidence="4" id="KW-0134">Cell wall</keyword>
<evidence type="ECO:0000256" key="13">
    <source>
        <dbReference type="ARBA" id="ARBA00037649"/>
    </source>
</evidence>
<dbReference type="GO" id="GO:0071555">
    <property type="term" value="P:cell wall organization"/>
    <property type="evidence" value="ECO:0007669"/>
    <property type="project" value="UniProtKB-KW"/>
</dbReference>
<dbReference type="RefSeq" id="WP_117900292.1">
    <property type="nucleotide sequence ID" value="NZ_CATWJF010000011.1"/>
</dbReference>
<evidence type="ECO:0000256" key="11">
    <source>
        <dbReference type="ARBA" id="ARBA00023316"/>
    </source>
</evidence>
<dbReference type="InterPro" id="IPR017853">
    <property type="entry name" value="GH"/>
</dbReference>
<keyword evidence="7 16" id="KW-0378">Hydrolase</keyword>
<sequence length="301" mass="35410">MFEWGRATCYSGYRQGQSPKNATYPTYEQIKEDLTLLNELGFKYLRMYDPISYAEETCKVIRDCGFNMQLMLGPGLISEVNNPGCPWNKTNYSEEELKQRAERNDRNIDELIRIANENSDVINAVSVGNENTPDWGENNVPVERLISFAKKLRKETGKQVTFNEGVYEWEHLKELADELDIISIHSYPLWNGNTVEEALEVNKTWYKKVKEWYPGKPIVFSEVGWATDCADFKQMKEGQANEENQKRYYEEFWEWSDREQIISYMFEAFDEPWKGGNRPNEAEKHWGIFNEDRTPKLVLKK</sequence>
<organism evidence="16 17">
    <name type="scientific">Eubacterium ventriosum</name>
    <dbReference type="NCBI Taxonomy" id="39496"/>
    <lineage>
        <taxon>Bacteria</taxon>
        <taxon>Bacillati</taxon>
        <taxon>Bacillota</taxon>
        <taxon>Clostridia</taxon>
        <taxon>Eubacteriales</taxon>
        <taxon>Eubacteriaceae</taxon>
        <taxon>Eubacterium</taxon>
    </lineage>
</organism>
<dbReference type="InterPro" id="IPR050732">
    <property type="entry name" value="Beta-glucan_modifiers"/>
</dbReference>
<evidence type="ECO:0000256" key="4">
    <source>
        <dbReference type="ARBA" id="ARBA00022512"/>
    </source>
</evidence>
<keyword evidence="12" id="KW-0624">Polysaccharide degradation</keyword>
<evidence type="ECO:0000256" key="7">
    <source>
        <dbReference type="ARBA" id="ARBA00022801"/>
    </source>
</evidence>
<accession>A0A413RD03</accession>
<proteinExistence type="predicted"/>
<keyword evidence="11" id="KW-0961">Cell wall biogenesis/degradation</keyword>
<evidence type="ECO:0000256" key="14">
    <source>
        <dbReference type="ARBA" id="ARBA00042373"/>
    </source>
</evidence>
<dbReference type="AlphaFoldDB" id="A0A413RD03"/>
<name>A0A413RD03_9FIRM</name>
<keyword evidence="17" id="KW-1185">Reference proteome</keyword>